<dbReference type="InterPro" id="IPR025358">
    <property type="entry name" value="DUF4262"/>
</dbReference>
<dbReference type="RefSeq" id="WP_183998720.1">
    <property type="nucleotide sequence ID" value="NZ_JACIEH010000002.1"/>
</dbReference>
<evidence type="ECO:0008006" key="3">
    <source>
        <dbReference type="Google" id="ProtNLM"/>
    </source>
</evidence>
<accession>A0A7W6NXB5</accession>
<comment type="caution">
    <text evidence="1">The sequence shown here is derived from an EMBL/GenBank/DDBJ whole genome shotgun (WGS) entry which is preliminary data.</text>
</comment>
<reference evidence="1 2" key="1">
    <citation type="submission" date="2020-08" db="EMBL/GenBank/DDBJ databases">
        <title>Genomic Encyclopedia of Type Strains, Phase IV (KMG-IV): sequencing the most valuable type-strain genomes for metagenomic binning, comparative biology and taxonomic classification.</title>
        <authorList>
            <person name="Goeker M."/>
        </authorList>
    </citation>
    <scope>NUCLEOTIDE SEQUENCE [LARGE SCALE GENOMIC DNA]</scope>
    <source>
        <strain evidence="1 2">DSM 101806</strain>
    </source>
</reference>
<organism evidence="1 2">
    <name type="scientific">Sphingomonas kyeonggiensis</name>
    <dbReference type="NCBI Taxonomy" id="1268553"/>
    <lineage>
        <taxon>Bacteria</taxon>
        <taxon>Pseudomonadati</taxon>
        <taxon>Pseudomonadota</taxon>
        <taxon>Alphaproteobacteria</taxon>
        <taxon>Sphingomonadales</taxon>
        <taxon>Sphingomonadaceae</taxon>
        <taxon>Sphingomonas</taxon>
    </lineage>
</organism>
<dbReference type="Pfam" id="PF14081">
    <property type="entry name" value="DUF4262"/>
    <property type="match status" value="1"/>
</dbReference>
<evidence type="ECO:0000313" key="1">
    <source>
        <dbReference type="EMBL" id="MBB4099457.1"/>
    </source>
</evidence>
<name>A0A7W6NXB5_9SPHN</name>
<dbReference type="EMBL" id="JACIEH010000002">
    <property type="protein sequence ID" value="MBB4099457.1"/>
    <property type="molecule type" value="Genomic_DNA"/>
</dbReference>
<protein>
    <recommendedName>
        <fullName evidence="3">DUF4262 domain-containing protein</fullName>
    </recommendedName>
</protein>
<dbReference type="Proteomes" id="UP000557392">
    <property type="component" value="Unassembled WGS sequence"/>
</dbReference>
<dbReference type="AlphaFoldDB" id="A0A7W6NXB5"/>
<keyword evidence="2" id="KW-1185">Reference proteome</keyword>
<sequence length="177" mass="19548">MPPPATVIADPPTSLKPYEVDLLGRVQEFGWQTTSVGADDDNGDPAFSYTTGFWLTIDQPEVIVFDFPPQLSHDVFGQIMRRARAGDRFPLGQAIEGILSNEPVYLFTVGQVAGAQYLRSSDWFYRRGQFPAVQLVWADGSGRFPWEAHFDASLVKLQPDLSPKGWLNELGAASKSG</sequence>
<gene>
    <name evidence="1" type="ORF">GGR46_003021</name>
</gene>
<proteinExistence type="predicted"/>
<evidence type="ECO:0000313" key="2">
    <source>
        <dbReference type="Proteomes" id="UP000557392"/>
    </source>
</evidence>